<dbReference type="PROSITE" id="PS50005">
    <property type="entry name" value="TPR"/>
    <property type="match status" value="1"/>
</dbReference>
<evidence type="ECO:0000313" key="8">
    <source>
        <dbReference type="Proteomes" id="UP000237438"/>
    </source>
</evidence>
<evidence type="ECO:0000256" key="3">
    <source>
        <dbReference type="ARBA" id="ARBA00023602"/>
    </source>
</evidence>
<evidence type="ECO:0000256" key="5">
    <source>
        <dbReference type="SAM" id="Coils"/>
    </source>
</evidence>
<dbReference type="InterPro" id="IPR019734">
    <property type="entry name" value="TPR_rpt"/>
</dbReference>
<dbReference type="GO" id="GO:0005634">
    <property type="term" value="C:nucleus"/>
    <property type="evidence" value="ECO:0007669"/>
    <property type="project" value="TreeGrafter"/>
</dbReference>
<keyword evidence="8" id="KW-1185">Reference proteome</keyword>
<gene>
    <name evidence="7" type="ORF">EPUL_002057</name>
</gene>
<dbReference type="Gene3D" id="1.25.40.10">
    <property type="entry name" value="Tetratricopeptide repeat domain"/>
    <property type="match status" value="1"/>
</dbReference>
<keyword evidence="2 4" id="KW-0802">TPR repeat</keyword>
<dbReference type="Proteomes" id="UP000237438">
    <property type="component" value="Unassembled WGS sequence"/>
</dbReference>
<dbReference type="GO" id="GO:0051879">
    <property type="term" value="F:Hsp90 protein binding"/>
    <property type="evidence" value="ECO:0007669"/>
    <property type="project" value="InterPro"/>
</dbReference>
<evidence type="ECO:0000259" key="6">
    <source>
        <dbReference type="Pfam" id="PF18972"/>
    </source>
</evidence>
<dbReference type="EMBL" id="PEDP01000732">
    <property type="protein sequence ID" value="POS85092.1"/>
    <property type="molecule type" value="Genomic_DNA"/>
</dbReference>
<dbReference type="SUPFAM" id="SSF48452">
    <property type="entry name" value="TPR-like"/>
    <property type="match status" value="1"/>
</dbReference>
<evidence type="ECO:0000256" key="1">
    <source>
        <dbReference type="ARBA" id="ARBA00022737"/>
    </source>
</evidence>
<keyword evidence="5" id="KW-0175">Coiled coil</keyword>
<dbReference type="InterPro" id="IPR044059">
    <property type="entry name" value="Csn1/TTC4_wheel"/>
</dbReference>
<comment type="caution">
    <text evidence="7">The sequence shown here is derived from an EMBL/GenBank/DDBJ whole genome shotgun (WGS) entry which is preliminary data.</text>
</comment>
<protein>
    <recommendedName>
        <fullName evidence="6">Cns1/TTC4 wheel domain-containing protein</fullName>
    </recommendedName>
</protein>
<dbReference type="GO" id="GO:0005829">
    <property type="term" value="C:cytosol"/>
    <property type="evidence" value="ECO:0007669"/>
    <property type="project" value="TreeGrafter"/>
</dbReference>
<dbReference type="PANTHER" id="PTHR46035:SF1">
    <property type="entry name" value="TETRATRICOPEPTIDE REPEAT PROTEIN 4"/>
    <property type="match status" value="1"/>
</dbReference>
<dbReference type="InterPro" id="IPR011990">
    <property type="entry name" value="TPR-like_helical_dom_sf"/>
</dbReference>
<dbReference type="STRING" id="225359.A0A2S4PST7"/>
<proteinExistence type="inferred from homology"/>
<dbReference type="OrthoDB" id="420195at2759"/>
<sequence>MSKQSPNQDDFTPDLPPVMASLHNKPASEILAELNKMPLFMTNIEENDDVEALRALAYEGTPHEVASGFKENGNECFLKRKWKDAKIFYEKAIDVLLIEERKRQHGPSTETDREKQLEISLLEICLVNRAACHLELQNYRSAIQDCGKALQINPRNIKAYYRSSKALLALDRIIELKTLHRSSMLAMKEKETLKRAERERLEAKTLKAALQARNIIVHKTSKPPDMDEVKIKLVPDSIDPTSTLCFPTLFLYPMNMESDLVKEFNETQCLNDHLEYILPPPWDIEHTYTLQSVDCYVETINGGLSKVGKKVPLLKVLATGSIEVLDELIKVFVVPRLNADAWVADFKKRKSIKA</sequence>
<dbReference type="GO" id="GO:0006457">
    <property type="term" value="P:protein folding"/>
    <property type="evidence" value="ECO:0007669"/>
    <property type="project" value="TreeGrafter"/>
</dbReference>
<keyword evidence="1" id="KW-0677">Repeat</keyword>
<name>A0A2S4PST7_9PEZI</name>
<dbReference type="CDD" id="cd21381">
    <property type="entry name" value="CTWD_TTC4"/>
    <property type="match status" value="1"/>
</dbReference>
<dbReference type="GO" id="GO:0030544">
    <property type="term" value="F:Hsp70 protein binding"/>
    <property type="evidence" value="ECO:0007669"/>
    <property type="project" value="TreeGrafter"/>
</dbReference>
<dbReference type="PANTHER" id="PTHR46035">
    <property type="entry name" value="TETRATRICOPEPTIDE REPEAT PROTEIN 4"/>
    <property type="match status" value="1"/>
</dbReference>
<reference evidence="7 8" key="1">
    <citation type="submission" date="2017-10" db="EMBL/GenBank/DDBJ databases">
        <title>Development of genomic resources for the powdery mildew, Erysiphe pulchra.</title>
        <authorList>
            <person name="Wadl P.A."/>
            <person name="Mack B.M."/>
            <person name="Moore G."/>
            <person name="Beltz S.B."/>
        </authorList>
    </citation>
    <scope>NUCLEOTIDE SEQUENCE [LARGE SCALE GENOMIC DNA]</scope>
    <source>
        <strain evidence="7">Cflorida</strain>
    </source>
</reference>
<accession>A0A2S4PST7</accession>
<dbReference type="SMART" id="SM00028">
    <property type="entry name" value="TPR"/>
    <property type="match status" value="2"/>
</dbReference>
<dbReference type="Pfam" id="PF18972">
    <property type="entry name" value="Wheel"/>
    <property type="match status" value="1"/>
</dbReference>
<dbReference type="AlphaFoldDB" id="A0A2S4PST7"/>
<evidence type="ECO:0000256" key="2">
    <source>
        <dbReference type="ARBA" id="ARBA00022803"/>
    </source>
</evidence>
<evidence type="ECO:0000313" key="7">
    <source>
        <dbReference type="EMBL" id="POS85092.1"/>
    </source>
</evidence>
<feature type="repeat" description="TPR" evidence="4">
    <location>
        <begin position="123"/>
        <end position="156"/>
    </location>
</feature>
<organism evidence="7 8">
    <name type="scientific">Erysiphe pulchra</name>
    <dbReference type="NCBI Taxonomy" id="225359"/>
    <lineage>
        <taxon>Eukaryota</taxon>
        <taxon>Fungi</taxon>
        <taxon>Dikarya</taxon>
        <taxon>Ascomycota</taxon>
        <taxon>Pezizomycotina</taxon>
        <taxon>Leotiomycetes</taxon>
        <taxon>Erysiphales</taxon>
        <taxon>Erysiphaceae</taxon>
        <taxon>Erysiphe</taxon>
    </lineage>
</organism>
<dbReference type="Pfam" id="PF00515">
    <property type="entry name" value="TPR_1"/>
    <property type="match status" value="1"/>
</dbReference>
<feature type="domain" description="Cns1/TTC4 wheel" evidence="6">
    <location>
        <begin position="238"/>
        <end position="346"/>
    </location>
</feature>
<evidence type="ECO:0000256" key="4">
    <source>
        <dbReference type="PROSITE-ProRule" id="PRU00339"/>
    </source>
</evidence>
<feature type="coiled-coil region" evidence="5">
    <location>
        <begin position="186"/>
        <end position="213"/>
    </location>
</feature>
<comment type="similarity">
    <text evidence="3">Belongs to the TTC4 family.</text>
</comment>